<dbReference type="Gene3D" id="1.25.10.10">
    <property type="entry name" value="Leucine-rich Repeat Variant"/>
    <property type="match status" value="1"/>
</dbReference>
<feature type="repeat" description="HEAT" evidence="3">
    <location>
        <begin position="89"/>
        <end position="127"/>
    </location>
</feature>
<dbReference type="InterPro" id="IPR021133">
    <property type="entry name" value="HEAT_type_2"/>
</dbReference>
<dbReference type="GO" id="GO:0000159">
    <property type="term" value="C:protein phosphatase type 2A complex"/>
    <property type="evidence" value="ECO:0007669"/>
    <property type="project" value="TreeGrafter"/>
</dbReference>
<keyword evidence="1" id="KW-0677">Repeat</keyword>
<keyword evidence="6" id="KW-1185">Reference proteome</keyword>
<dbReference type="Proteomes" id="UP000016926">
    <property type="component" value="Unassembled WGS sequence"/>
</dbReference>
<reference evidence="5 6" key="1">
    <citation type="journal article" date="2012" name="Nat. Commun.">
        <title>A multi-omic map of the lipid-producing yeast Rhodosporidium toruloides.</title>
        <authorList>
            <person name="Zhu Z."/>
            <person name="Zhang S."/>
            <person name="Liu H."/>
            <person name="Shen H."/>
            <person name="Lin X."/>
            <person name="Yang F."/>
            <person name="Zhou Y.J."/>
            <person name="Jin G."/>
            <person name="Ye M."/>
            <person name="Zou H."/>
            <person name="Zou H."/>
            <person name="Zhao Z.K."/>
        </authorList>
    </citation>
    <scope>NUCLEOTIDE SEQUENCE [LARGE SCALE GENOMIC DNA]</scope>
    <source>
        <strain evidence="5 6">NP11</strain>
    </source>
</reference>
<comment type="similarity">
    <text evidence="2">Belongs to the phosphatase 2A regulatory subunit A family.</text>
</comment>
<dbReference type="HOGENOM" id="CLU_015533_2_1_1"/>
<evidence type="ECO:0000256" key="3">
    <source>
        <dbReference type="PROSITE-ProRule" id="PRU00103"/>
    </source>
</evidence>
<organism evidence="5 6">
    <name type="scientific">Rhodotorula toruloides (strain NP11)</name>
    <name type="common">Yeast</name>
    <name type="synonym">Rhodosporidium toruloides</name>
    <dbReference type="NCBI Taxonomy" id="1130832"/>
    <lineage>
        <taxon>Eukaryota</taxon>
        <taxon>Fungi</taxon>
        <taxon>Dikarya</taxon>
        <taxon>Basidiomycota</taxon>
        <taxon>Pucciniomycotina</taxon>
        <taxon>Microbotryomycetes</taxon>
        <taxon>Sporidiobolales</taxon>
        <taxon>Sporidiobolaceae</taxon>
        <taxon>Rhodotorula</taxon>
    </lineage>
</organism>
<feature type="repeat" description="HEAT" evidence="3">
    <location>
        <begin position="205"/>
        <end position="243"/>
    </location>
</feature>
<feature type="repeat" description="HEAT" evidence="3">
    <location>
        <begin position="283"/>
        <end position="321"/>
    </location>
</feature>
<dbReference type="PROSITE" id="PS50077">
    <property type="entry name" value="HEAT_REPEAT"/>
    <property type="match status" value="9"/>
</dbReference>
<dbReference type="GO" id="GO:0005829">
    <property type="term" value="C:cytosol"/>
    <property type="evidence" value="ECO:0007669"/>
    <property type="project" value="TreeGrafter"/>
</dbReference>
<dbReference type="InterPro" id="IPR016024">
    <property type="entry name" value="ARM-type_fold"/>
</dbReference>
<feature type="repeat" description="HEAT" evidence="3">
    <location>
        <begin position="400"/>
        <end position="438"/>
    </location>
</feature>
<dbReference type="GO" id="GO:0005634">
    <property type="term" value="C:nucleus"/>
    <property type="evidence" value="ECO:0007669"/>
    <property type="project" value="TreeGrafter"/>
</dbReference>
<dbReference type="EMBL" id="KB722644">
    <property type="protein sequence ID" value="EMS24541.1"/>
    <property type="molecule type" value="Genomic_DNA"/>
</dbReference>
<feature type="repeat" description="HEAT" evidence="3">
    <location>
        <begin position="166"/>
        <end position="204"/>
    </location>
</feature>
<feature type="domain" description="Phosphatase PP2A regulatory subunit A/Splicing factor 3B subunit 1-like HEAT repeat" evidence="4">
    <location>
        <begin position="276"/>
        <end position="353"/>
    </location>
</feature>
<evidence type="ECO:0000313" key="5">
    <source>
        <dbReference type="EMBL" id="EMS24541.1"/>
    </source>
</evidence>
<evidence type="ECO:0000259" key="4">
    <source>
        <dbReference type="Pfam" id="PF22646"/>
    </source>
</evidence>
<dbReference type="PANTHER" id="PTHR10648:SF4">
    <property type="entry name" value="PROTEIN PHOSPHATASE 2 (FORMERLY 2A), REGULATORY SUBUNIT A, BETA ISOFORM-RELATED"/>
    <property type="match status" value="1"/>
</dbReference>
<dbReference type="SUPFAM" id="SSF48371">
    <property type="entry name" value="ARM repeat"/>
    <property type="match status" value="1"/>
</dbReference>
<dbReference type="Pfam" id="PF13646">
    <property type="entry name" value="HEAT_2"/>
    <property type="match status" value="1"/>
</dbReference>
<dbReference type="InterPro" id="IPR051023">
    <property type="entry name" value="PP2A_Regulatory_Subunit_A"/>
</dbReference>
<protein>
    <submittedName>
        <fullName evidence="5">Protein phosphatase 2 (Formerly 2A), regulatory subunit A</fullName>
    </submittedName>
</protein>
<name>M7X2I6_RHOT1</name>
<feature type="repeat" description="HEAT" evidence="3">
    <location>
        <begin position="512"/>
        <end position="546"/>
    </location>
</feature>
<sequence>MSNWQSDPLHPIAVLLDELRAEDVALRLNAIHRISTICLALGAERTRTELIPFLQESLDDDDEILLALAEELGGTFVEYVGGPDYAHLVLPILEHLAGVEETLVRDKAAQSANQICDVLSQEQVEEHFVPLVRRLSTGEWFTSRTSATALYAAAYPKATPPVQEESIRMYSKLCEDDTPMVRRAAAKELGGFSKQLGHDNLVNSLLPAFRKLSGDDQDSVRLLTVESMIAIAEQLSEDECKNLLGQTMKSLVNDRSWRVRYMVADHFVKLAKAAGEDIVRDELVAAYVALLKDQEAEVRTAAAGQIPGFAELVDRDTILNRLMPCIRDLSTDASQHVRAALASQISGLAPLLGNDATIEHLLPLFLQLLKDEFPEVRLNIISKLEVVNNVIGIELLSKALLPAIVELAEDKQWRVRQAIIEYIPLLAKQLGVAFFDEQLANLCMGWLGDPVFSIREAATINLRKLTEVFGVDWAKETIIPKVMEMGHNVNYLYRMTTTMAPALDIDSIRSSILPTVVSLSADRIPNIRFNVAKAFEVLSQSLASQQGGPDLVSSEIIPALDKLRSDTDADVRFFAEKASEKAREVASGEAQAVSEEVVMTDA</sequence>
<feature type="repeat" description="HEAT" evidence="3">
    <location>
        <begin position="361"/>
        <end position="398"/>
    </location>
</feature>
<dbReference type="FunFam" id="1.25.10.10:FF:000011">
    <property type="entry name" value="Serine/threonine-protein phosphatase 2A regulatory subunit A alpha isoform"/>
    <property type="match status" value="1"/>
</dbReference>
<evidence type="ECO:0000256" key="2">
    <source>
        <dbReference type="ARBA" id="ARBA00038332"/>
    </source>
</evidence>
<dbReference type="GO" id="GO:0019888">
    <property type="term" value="F:protein phosphatase regulator activity"/>
    <property type="evidence" value="ECO:0007669"/>
    <property type="project" value="TreeGrafter"/>
</dbReference>
<feature type="repeat" description="HEAT" evidence="3">
    <location>
        <begin position="244"/>
        <end position="282"/>
    </location>
</feature>
<dbReference type="PANTHER" id="PTHR10648">
    <property type="entry name" value="SERINE/THREONINE-PROTEIN PHOSPHATASE PP2A 65 KDA REGULATORY SUBUNIT"/>
    <property type="match status" value="1"/>
</dbReference>
<feature type="repeat" description="HEAT" evidence="3">
    <location>
        <begin position="322"/>
        <end position="360"/>
    </location>
</feature>
<dbReference type="Pfam" id="PF22646">
    <property type="entry name" value="PPP2R1A-like_HEAT"/>
    <property type="match status" value="1"/>
</dbReference>
<accession>M7X2I6</accession>
<dbReference type="AlphaFoldDB" id="M7X2I6"/>
<evidence type="ECO:0000256" key="1">
    <source>
        <dbReference type="ARBA" id="ARBA00022737"/>
    </source>
</evidence>
<dbReference type="RefSeq" id="XP_016275660.1">
    <property type="nucleotide sequence ID" value="XM_016418384.1"/>
</dbReference>
<gene>
    <name evidence="5" type="ORF">RHTO_04720</name>
</gene>
<proteinExistence type="inferred from homology"/>
<dbReference type="InterPro" id="IPR011989">
    <property type="entry name" value="ARM-like"/>
</dbReference>
<dbReference type="eggNOG" id="KOG0211">
    <property type="taxonomic scope" value="Eukaryota"/>
</dbReference>
<dbReference type="GeneID" id="27368733"/>
<evidence type="ECO:0000313" key="6">
    <source>
        <dbReference type="Proteomes" id="UP000016926"/>
    </source>
</evidence>
<dbReference type="OrthoDB" id="340346at2759"/>
<dbReference type="InterPro" id="IPR054573">
    <property type="entry name" value="PP2A/SF3B1-like_HEAT"/>
</dbReference>